<evidence type="ECO:0000313" key="2">
    <source>
        <dbReference type="EMBL" id="KAK2886106.1"/>
    </source>
</evidence>
<gene>
    <name evidence="2" type="ORF">Q8A67_016943</name>
</gene>
<reference evidence="2" key="1">
    <citation type="submission" date="2023-08" db="EMBL/GenBank/DDBJ databases">
        <title>Chromosome-level Genome Assembly of mud carp (Cirrhinus molitorella).</title>
        <authorList>
            <person name="Liu H."/>
        </authorList>
    </citation>
    <scope>NUCLEOTIDE SEQUENCE</scope>
    <source>
        <strain evidence="2">Prfri</strain>
        <tissue evidence="2">Muscle</tissue>
    </source>
</reference>
<dbReference type="AlphaFoldDB" id="A0AA88PKW9"/>
<name>A0AA88PKW9_9TELE</name>
<organism evidence="2 3">
    <name type="scientific">Cirrhinus molitorella</name>
    <name type="common">mud carp</name>
    <dbReference type="NCBI Taxonomy" id="172907"/>
    <lineage>
        <taxon>Eukaryota</taxon>
        <taxon>Metazoa</taxon>
        <taxon>Chordata</taxon>
        <taxon>Craniata</taxon>
        <taxon>Vertebrata</taxon>
        <taxon>Euteleostomi</taxon>
        <taxon>Actinopterygii</taxon>
        <taxon>Neopterygii</taxon>
        <taxon>Teleostei</taxon>
        <taxon>Ostariophysi</taxon>
        <taxon>Cypriniformes</taxon>
        <taxon>Cyprinidae</taxon>
        <taxon>Labeoninae</taxon>
        <taxon>Labeonini</taxon>
        <taxon>Cirrhinus</taxon>
    </lineage>
</organism>
<evidence type="ECO:0000313" key="3">
    <source>
        <dbReference type="Proteomes" id="UP001187343"/>
    </source>
</evidence>
<protein>
    <submittedName>
        <fullName evidence="2">Uncharacterized protein</fullName>
    </submittedName>
</protein>
<sequence>MQDLSTETRDFTASRERGDYRGARPKHRTDRQGHGSHSSGDPQSKAAWEGPRQPKSHRPAKMRAAGPQNHQGTAMQGPSDKPKPQLPSEQTVNEITAPVAINETNDTTMEEPYPGFEAQVQQILKDADAIQDETDLQKLRQILYQYKADYNFTLSPELEMKIAEGGPQLIDITPIDQALQALGQMPALTNLPVVRSWTAADTALCLSTAIGYALTLGLAFILYRKVNEMQESVGRCTAAFPRTFERQRREKSTPAEPEVTLIEIDTLPAHHSTEDK</sequence>
<evidence type="ECO:0000256" key="1">
    <source>
        <dbReference type="SAM" id="MobiDB-lite"/>
    </source>
</evidence>
<accession>A0AA88PKW9</accession>
<dbReference type="Proteomes" id="UP001187343">
    <property type="component" value="Unassembled WGS sequence"/>
</dbReference>
<feature type="compositionally biased region" description="Basic and acidic residues" evidence="1">
    <location>
        <begin position="1"/>
        <end position="22"/>
    </location>
</feature>
<keyword evidence="3" id="KW-1185">Reference proteome</keyword>
<comment type="caution">
    <text evidence="2">The sequence shown here is derived from an EMBL/GenBank/DDBJ whole genome shotgun (WGS) entry which is preliminary data.</text>
</comment>
<dbReference type="EMBL" id="JAUYZG010000016">
    <property type="protein sequence ID" value="KAK2886106.1"/>
    <property type="molecule type" value="Genomic_DNA"/>
</dbReference>
<proteinExistence type="predicted"/>
<feature type="region of interest" description="Disordered" evidence="1">
    <location>
        <begin position="1"/>
        <end position="90"/>
    </location>
</feature>